<comment type="caution">
    <text evidence="2">The sequence shown here is derived from an EMBL/GenBank/DDBJ whole genome shotgun (WGS) entry which is preliminary data.</text>
</comment>
<dbReference type="eggNOG" id="ENOG5031TDZ">
    <property type="taxonomic scope" value="Bacteria"/>
</dbReference>
<dbReference type="AlphaFoldDB" id="A0A087C4I5"/>
<keyword evidence="3" id="KW-1185">Reference proteome</keyword>
<dbReference type="GeneID" id="93094813"/>
<dbReference type="STRING" id="1437603.GCA_000771525_01805"/>
<evidence type="ECO:0000313" key="2">
    <source>
        <dbReference type="EMBL" id="KFI78185.1"/>
    </source>
</evidence>
<dbReference type="RefSeq" id="WP_051917805.1">
    <property type="nucleotide sequence ID" value="NZ_JDUO01000009.1"/>
</dbReference>
<feature type="domain" description="Leucine rich repeat variant" evidence="1">
    <location>
        <begin position="11"/>
        <end position="67"/>
    </location>
</feature>
<reference evidence="2 3" key="1">
    <citation type="submission" date="2014-03" db="EMBL/GenBank/DDBJ databases">
        <title>Genomics of Bifidobacteria.</title>
        <authorList>
            <person name="Ventura M."/>
            <person name="Milani C."/>
            <person name="Lugli G.A."/>
        </authorList>
    </citation>
    <scope>NUCLEOTIDE SEQUENCE [LARGE SCALE GENOMIC DNA]</scope>
    <source>
        <strain evidence="2 3">DSM 21395</strain>
    </source>
</reference>
<evidence type="ECO:0000313" key="3">
    <source>
        <dbReference type="Proteomes" id="UP000029082"/>
    </source>
</evidence>
<proteinExistence type="predicted"/>
<organism evidence="2 3">
    <name type="scientific">Bifidobacterium mongoliense DSM 21395</name>
    <dbReference type="NCBI Taxonomy" id="1437603"/>
    <lineage>
        <taxon>Bacteria</taxon>
        <taxon>Bacillati</taxon>
        <taxon>Actinomycetota</taxon>
        <taxon>Actinomycetes</taxon>
        <taxon>Bifidobacteriales</taxon>
        <taxon>Bifidobacteriaceae</taxon>
        <taxon>Bifidobacterium</taxon>
    </lineage>
</organism>
<evidence type="ECO:0000259" key="1">
    <source>
        <dbReference type="Pfam" id="PF25591"/>
    </source>
</evidence>
<dbReference type="EMBL" id="JGZE01000004">
    <property type="protein sequence ID" value="KFI78185.1"/>
    <property type="molecule type" value="Genomic_DNA"/>
</dbReference>
<dbReference type="InterPro" id="IPR057893">
    <property type="entry name" value="LRV_2"/>
</dbReference>
<gene>
    <name evidence="2" type="ORF">BMON_1450</name>
</gene>
<name>A0A087C4I5_9BIFI</name>
<sequence>MRPPRPPIELTPLLACDGTTDMAILWHIAREAPELRRWLIANPRADATLLEYVAQAGGPGVTEGLEVLLTSIDPAGTDAAHGATGRVHAEAPR</sequence>
<accession>A0A087C4I5</accession>
<dbReference type="Pfam" id="PF25591">
    <property type="entry name" value="LRV_2"/>
    <property type="match status" value="1"/>
</dbReference>
<dbReference type="Proteomes" id="UP000029082">
    <property type="component" value="Unassembled WGS sequence"/>
</dbReference>
<protein>
    <recommendedName>
        <fullName evidence="1">Leucine rich repeat variant domain-containing protein</fullName>
    </recommendedName>
</protein>